<evidence type="ECO:0000256" key="7">
    <source>
        <dbReference type="ARBA" id="ARBA00022827"/>
    </source>
</evidence>
<proteinExistence type="inferred from homology"/>
<dbReference type="PROSITE" id="PS00076">
    <property type="entry name" value="PYRIDINE_REDOX_1"/>
    <property type="match status" value="1"/>
</dbReference>
<evidence type="ECO:0000256" key="14">
    <source>
        <dbReference type="PIRSR" id="PIRSR000350-3"/>
    </source>
</evidence>
<evidence type="ECO:0000256" key="16">
    <source>
        <dbReference type="RuleBase" id="RU003692"/>
    </source>
</evidence>
<dbReference type="InterPro" id="IPR012999">
    <property type="entry name" value="Pyr_OxRdtase_I_AS"/>
</dbReference>
<dbReference type="InterPro" id="IPR023753">
    <property type="entry name" value="FAD/NAD-binding_dom"/>
</dbReference>
<dbReference type="GO" id="GO:0004148">
    <property type="term" value="F:dihydrolipoyl dehydrogenase (NADH) activity"/>
    <property type="evidence" value="ECO:0007669"/>
    <property type="project" value="UniProtKB-EC"/>
</dbReference>
<evidence type="ECO:0000256" key="10">
    <source>
        <dbReference type="ARBA" id="ARBA00023157"/>
    </source>
</evidence>
<evidence type="ECO:0000259" key="18">
    <source>
        <dbReference type="Pfam" id="PF07992"/>
    </source>
</evidence>
<dbReference type="Pfam" id="PF07992">
    <property type="entry name" value="Pyr_redox_2"/>
    <property type="match status" value="1"/>
</dbReference>
<dbReference type="KEGG" id="goy:GLS_c24360"/>
<dbReference type="Pfam" id="PF02852">
    <property type="entry name" value="Pyr_redox_dim"/>
    <property type="match status" value="1"/>
</dbReference>
<evidence type="ECO:0000256" key="12">
    <source>
        <dbReference type="ARBA" id="ARBA00049187"/>
    </source>
</evidence>
<feature type="binding site" evidence="14">
    <location>
        <position position="207"/>
    </location>
    <ligand>
        <name>NAD(+)</name>
        <dbReference type="ChEBI" id="CHEBI:57540"/>
    </ligand>
</feature>
<organism evidence="19 20">
    <name type="scientific">Gluconobacter oxydans DSM 3504</name>
    <dbReference type="NCBI Taxonomy" id="1288313"/>
    <lineage>
        <taxon>Bacteria</taxon>
        <taxon>Pseudomonadati</taxon>
        <taxon>Pseudomonadota</taxon>
        <taxon>Alphaproteobacteria</taxon>
        <taxon>Acetobacterales</taxon>
        <taxon>Acetobacteraceae</taxon>
        <taxon>Gluconobacter</taxon>
    </lineage>
</organism>
<dbReference type="GO" id="GO:0005737">
    <property type="term" value="C:cytoplasm"/>
    <property type="evidence" value="ECO:0007669"/>
    <property type="project" value="UniProtKB-SubCell"/>
</dbReference>
<dbReference type="Gene3D" id="3.50.50.60">
    <property type="entry name" value="FAD/NAD(P)-binding domain"/>
    <property type="match status" value="2"/>
</dbReference>
<evidence type="ECO:0000256" key="15">
    <source>
        <dbReference type="PIRSR" id="PIRSR000350-4"/>
    </source>
</evidence>
<comment type="similarity">
    <text evidence="2 16">Belongs to the class-I pyridine nucleotide-disulfide oxidoreductase family.</text>
</comment>
<feature type="binding site" evidence="14">
    <location>
        <begin position="184"/>
        <end position="191"/>
    </location>
    <ligand>
        <name>NAD(+)</name>
        <dbReference type="ChEBI" id="CHEBI:57540"/>
    </ligand>
</feature>
<comment type="cofactor">
    <cofactor evidence="14 16">
        <name>FAD</name>
        <dbReference type="ChEBI" id="CHEBI:57692"/>
    </cofactor>
    <text evidence="14 16">Binds 1 FAD per subunit.</text>
</comment>
<gene>
    <name evidence="19" type="primary">lpd</name>
    <name evidence="19" type="ORF">GLS_c24360</name>
</gene>
<dbReference type="GO" id="GO:0050660">
    <property type="term" value="F:flavin adenine dinucleotide binding"/>
    <property type="evidence" value="ECO:0007669"/>
    <property type="project" value="InterPro"/>
</dbReference>
<dbReference type="FunFam" id="3.30.390.30:FF:000001">
    <property type="entry name" value="Dihydrolipoyl dehydrogenase"/>
    <property type="match status" value="1"/>
</dbReference>
<dbReference type="PANTHER" id="PTHR22912">
    <property type="entry name" value="DISULFIDE OXIDOREDUCTASE"/>
    <property type="match status" value="1"/>
</dbReference>
<keyword evidence="14" id="KW-0547">Nucleotide-binding</keyword>
<evidence type="ECO:0000256" key="9">
    <source>
        <dbReference type="ARBA" id="ARBA00023027"/>
    </source>
</evidence>
<evidence type="ECO:0000313" key="20">
    <source>
        <dbReference type="Proteomes" id="UP000031656"/>
    </source>
</evidence>
<dbReference type="PRINTS" id="PR00411">
    <property type="entry name" value="PNDRDTASEI"/>
</dbReference>
<accession>A0A067Z7E2</accession>
<dbReference type="InterPro" id="IPR004099">
    <property type="entry name" value="Pyr_nucl-diS_OxRdtase_dimer"/>
</dbReference>
<sequence length="468" mass="49261">MSDTFDLIVVGGGPGGYVAALRASQLGMSVAIVESTHFGGVCLNWGCIPTKALLRSSEIHHLLQELGTFGLSADNISFDLSKIVGRSRSIARRMGGGIAHLLKKAKVTTFDGRAKLSGRSGEAHQVAITKDGAAVATIKAPHVILATGARGRQLPGLETDGTLIWGAREAMTPKELPKRLLVIGSGAIGIEFASFYRNMGSEVTIAEVADRILIAEDPEISDAARKAFEKQGMKIITSAKVGPLNKGENEVSTTIESPTGKIDLTVDRVICAVGIVGNVEDLGLEGTKVQVERTHIVTDGFCRTGEPGIYAIGDVAGAPWLAHKASHEGILCVEKIAGRSPQPLHPLNIPGCTYSRPQIASVGLSEEKAIAAGHKVKVGRFPFIANGKAVAMGETDGMVKTVFDATSGELLGAHMIGAEVTEMIQGYVITRTGELTEAELVETVFPHPTISETMHEATLAAFDGPLHI</sequence>
<dbReference type="AlphaFoldDB" id="A0A067Z7E2"/>
<name>A0A067Z7E2_GLUOY</name>
<dbReference type="SUPFAM" id="SSF55424">
    <property type="entry name" value="FAD/NAD-linked reductases, dimerisation (C-terminal) domain"/>
    <property type="match status" value="1"/>
</dbReference>
<evidence type="ECO:0000256" key="5">
    <source>
        <dbReference type="ARBA" id="ARBA00022490"/>
    </source>
</evidence>
<dbReference type="InterPro" id="IPR050151">
    <property type="entry name" value="Class-I_Pyr_Nuc-Dis_Oxidored"/>
</dbReference>
<protein>
    <recommendedName>
        <fullName evidence="4 16">Dihydrolipoyl dehydrogenase</fullName>
        <ecNumber evidence="3 16">1.8.1.4</ecNumber>
    </recommendedName>
</protein>
<evidence type="ECO:0000256" key="13">
    <source>
        <dbReference type="PIRSR" id="PIRSR000350-2"/>
    </source>
</evidence>
<keyword evidence="5" id="KW-0963">Cytoplasm</keyword>
<feature type="disulfide bond" description="Redox-active" evidence="15">
    <location>
        <begin position="42"/>
        <end position="47"/>
    </location>
</feature>
<evidence type="ECO:0000256" key="11">
    <source>
        <dbReference type="ARBA" id="ARBA00023284"/>
    </source>
</evidence>
<dbReference type="NCBIfam" id="TIGR01350">
    <property type="entry name" value="lipoamide_DH"/>
    <property type="match status" value="1"/>
</dbReference>
<evidence type="ECO:0000256" key="4">
    <source>
        <dbReference type="ARBA" id="ARBA00016961"/>
    </source>
</evidence>
<dbReference type="GeneID" id="56906660"/>
<reference evidence="19 20" key="1">
    <citation type="journal article" date="2015" name="Appl. Microbiol. Biotechnol.">
        <title>The consequence of an additional NADH dehydrogenase paralog on the growth of Gluconobacter oxydans DSM3504.</title>
        <authorList>
            <person name="Kostner D."/>
            <person name="Luchterhand B."/>
            <person name="Junker A."/>
            <person name="Volland S."/>
            <person name="Daniel R."/>
            <person name="Buchs J."/>
            <person name="Liebl W."/>
            <person name="Ehrenreich A."/>
        </authorList>
    </citation>
    <scope>NUCLEOTIDE SEQUENCE [LARGE SCALE GENOMIC DNA]</scope>
    <source>
        <strain evidence="19">DSM 3504</strain>
    </source>
</reference>
<dbReference type="InterPro" id="IPR001100">
    <property type="entry name" value="Pyr_nuc-diS_OxRdtase"/>
</dbReference>
<feature type="binding site" evidence="14">
    <location>
        <position position="274"/>
    </location>
    <ligand>
        <name>NAD(+)</name>
        <dbReference type="ChEBI" id="CHEBI:57540"/>
    </ligand>
</feature>
<feature type="active site" description="Proton acceptor" evidence="13">
    <location>
        <position position="447"/>
    </location>
</feature>
<keyword evidence="11 16" id="KW-0676">Redox-active center</keyword>
<dbReference type="InterPro" id="IPR016156">
    <property type="entry name" value="FAD/NAD-linked_Rdtase_dimer_sf"/>
</dbReference>
<feature type="domain" description="FAD/NAD(P)-binding" evidence="18">
    <location>
        <begin position="5"/>
        <end position="329"/>
    </location>
</feature>
<dbReference type="Proteomes" id="UP000031656">
    <property type="component" value="Chromosome"/>
</dbReference>
<evidence type="ECO:0000256" key="8">
    <source>
        <dbReference type="ARBA" id="ARBA00023002"/>
    </source>
</evidence>
<evidence type="ECO:0000256" key="2">
    <source>
        <dbReference type="ARBA" id="ARBA00007532"/>
    </source>
</evidence>
<comment type="subcellular location">
    <subcellularLocation>
        <location evidence="1">Cytoplasm</location>
    </subcellularLocation>
</comment>
<feature type="domain" description="Pyridine nucleotide-disulphide oxidoreductase dimerisation" evidence="17">
    <location>
        <begin position="349"/>
        <end position="457"/>
    </location>
</feature>
<keyword evidence="8 16" id="KW-0560">Oxidoreductase</keyword>
<evidence type="ECO:0000256" key="1">
    <source>
        <dbReference type="ARBA" id="ARBA00004496"/>
    </source>
</evidence>
<comment type="catalytic activity">
    <reaction evidence="12 16">
        <text>N(6)-[(R)-dihydrolipoyl]-L-lysyl-[protein] + NAD(+) = N(6)-[(R)-lipoyl]-L-lysyl-[protein] + NADH + H(+)</text>
        <dbReference type="Rhea" id="RHEA:15045"/>
        <dbReference type="Rhea" id="RHEA-COMP:10474"/>
        <dbReference type="Rhea" id="RHEA-COMP:10475"/>
        <dbReference type="ChEBI" id="CHEBI:15378"/>
        <dbReference type="ChEBI" id="CHEBI:57540"/>
        <dbReference type="ChEBI" id="CHEBI:57945"/>
        <dbReference type="ChEBI" id="CHEBI:83099"/>
        <dbReference type="ChEBI" id="CHEBI:83100"/>
        <dbReference type="EC" id="1.8.1.4"/>
    </reaction>
</comment>
<dbReference type="InterPro" id="IPR006258">
    <property type="entry name" value="Lipoamide_DH"/>
</dbReference>
<keyword evidence="6 16" id="KW-0285">Flavoprotein</keyword>
<keyword evidence="10" id="KW-1015">Disulfide bond</keyword>
<dbReference type="PIRSF" id="PIRSF000350">
    <property type="entry name" value="Mercury_reductase_MerA"/>
    <property type="match status" value="1"/>
</dbReference>
<feature type="binding site" evidence="14">
    <location>
        <position position="314"/>
    </location>
    <ligand>
        <name>FAD</name>
        <dbReference type="ChEBI" id="CHEBI:57692"/>
    </ligand>
</feature>
<feature type="binding site" evidence="14">
    <location>
        <position position="51"/>
    </location>
    <ligand>
        <name>FAD</name>
        <dbReference type="ChEBI" id="CHEBI:57692"/>
    </ligand>
</feature>
<dbReference type="Gene3D" id="3.30.390.30">
    <property type="match status" value="1"/>
</dbReference>
<evidence type="ECO:0000256" key="6">
    <source>
        <dbReference type="ARBA" id="ARBA00022630"/>
    </source>
</evidence>
<evidence type="ECO:0000313" key="19">
    <source>
        <dbReference type="EMBL" id="AHK72304.1"/>
    </source>
</evidence>
<dbReference type="RefSeq" id="WP_041112446.1">
    <property type="nucleotide sequence ID" value="NZ_CP004373.1"/>
</dbReference>
<dbReference type="GO" id="GO:0006103">
    <property type="term" value="P:2-oxoglutarate metabolic process"/>
    <property type="evidence" value="ECO:0007669"/>
    <property type="project" value="TreeGrafter"/>
</dbReference>
<comment type="miscellaneous">
    <text evidence="16">The active site is a redox-active disulfide bond.</text>
</comment>
<dbReference type="PRINTS" id="PR00368">
    <property type="entry name" value="FADPNR"/>
</dbReference>
<dbReference type="PANTHER" id="PTHR22912:SF217">
    <property type="entry name" value="DIHYDROLIPOYL DEHYDROGENASE"/>
    <property type="match status" value="1"/>
</dbReference>
<keyword evidence="9 14" id="KW-0520">NAD</keyword>
<dbReference type="InterPro" id="IPR036188">
    <property type="entry name" value="FAD/NAD-bd_sf"/>
</dbReference>
<dbReference type="EC" id="1.8.1.4" evidence="3 16"/>
<dbReference type="HOGENOM" id="CLU_016755_0_2_5"/>
<evidence type="ECO:0000256" key="3">
    <source>
        <dbReference type="ARBA" id="ARBA00012608"/>
    </source>
</evidence>
<dbReference type="SUPFAM" id="SSF51905">
    <property type="entry name" value="FAD/NAD(P)-binding domain"/>
    <property type="match status" value="1"/>
</dbReference>
<evidence type="ECO:0000259" key="17">
    <source>
        <dbReference type="Pfam" id="PF02852"/>
    </source>
</evidence>
<keyword evidence="7 14" id="KW-0274">FAD</keyword>
<dbReference type="EMBL" id="CP004373">
    <property type="protein sequence ID" value="AHK72304.1"/>
    <property type="molecule type" value="Genomic_DNA"/>
</dbReference>